<proteinExistence type="predicted"/>
<protein>
    <recommendedName>
        <fullName evidence="3">Disease resistance R13L4/SHOC-2-like LRR domain-containing protein</fullName>
    </recommendedName>
</protein>
<dbReference type="SMART" id="SM00369">
    <property type="entry name" value="LRR_TYP"/>
    <property type="match status" value="7"/>
</dbReference>
<organism evidence="4 5">
    <name type="scientific">Sphaeroforma arctica JP610</name>
    <dbReference type="NCBI Taxonomy" id="667725"/>
    <lineage>
        <taxon>Eukaryota</taxon>
        <taxon>Ichthyosporea</taxon>
        <taxon>Ichthyophonida</taxon>
        <taxon>Sphaeroforma</taxon>
    </lineage>
</organism>
<keyword evidence="2" id="KW-0677">Repeat</keyword>
<accession>A0A0L0FV26</accession>
<evidence type="ECO:0000259" key="3">
    <source>
        <dbReference type="Pfam" id="PF23598"/>
    </source>
</evidence>
<dbReference type="PANTHER" id="PTHR48051:SF1">
    <property type="entry name" value="RAS SUPPRESSOR PROTEIN 1"/>
    <property type="match status" value="1"/>
</dbReference>
<keyword evidence="1" id="KW-0433">Leucine-rich repeat</keyword>
<dbReference type="eggNOG" id="KOG0619">
    <property type="taxonomic scope" value="Eukaryota"/>
</dbReference>
<dbReference type="InterPro" id="IPR050216">
    <property type="entry name" value="LRR_domain-containing"/>
</dbReference>
<dbReference type="GO" id="GO:0005737">
    <property type="term" value="C:cytoplasm"/>
    <property type="evidence" value="ECO:0007669"/>
    <property type="project" value="TreeGrafter"/>
</dbReference>
<sequence>MCIEQSRIVSTGGLASVVEATSLSSLTINPLQNRTPGVPIIGSERYGKSKHVRATQAKSVSLDHSKEREAPLADLFDGKCGALAHSEMGLCEDSREEKSSNKFGNSLELRNSSELNGPLSTRILHGKTERITSTFDAVCTRPDSGTCDIRNTNRTLSHIRDSVVLKNRKLAVIPSDSVRDVHTVVELNLRRNHLQSFTGLSRFTSLKVLHLASNKLESLDIRVCELSSLEHLFLSDNLLESLPDEIGQLVNLKVLRLCQNRLKSIPDAIAKCTQLQTLSLGSIFGGNNLRVLPDAMCSLPELVELDVSRNDIEYLPRNIGDLPKLSILKAAHNKLRRIPPSIGQLEQLSSLDLAHNALRSLPAALGSLNKMAMLNVQDNQLTRLPGELGWLATSTSLFISGNPFTGTRTQTQSTAQYRPNTMQQHINGLSRGGTSTTSIATVTTHQERVHPRGSVYEDGYDSEYEPSTEVEPTANTNVWSRRGESCVPTLQEMCGELILTKNIPIDRRHITRDLVSYLNLAKSCTGCKQKTFRRDKREVCLKNLHGHTSVPSTVRLCKASCAMSCSPDTLKIALNW</sequence>
<keyword evidence="5" id="KW-1185">Reference proteome</keyword>
<evidence type="ECO:0000313" key="4">
    <source>
        <dbReference type="EMBL" id="KNC80416.1"/>
    </source>
</evidence>
<evidence type="ECO:0000313" key="5">
    <source>
        <dbReference type="Proteomes" id="UP000054560"/>
    </source>
</evidence>
<evidence type="ECO:0000256" key="2">
    <source>
        <dbReference type="ARBA" id="ARBA00022737"/>
    </source>
</evidence>
<dbReference type="Proteomes" id="UP000054560">
    <property type="component" value="Unassembled WGS sequence"/>
</dbReference>
<dbReference type="Gene3D" id="3.80.10.10">
    <property type="entry name" value="Ribonuclease Inhibitor"/>
    <property type="match status" value="2"/>
</dbReference>
<dbReference type="Pfam" id="PF23598">
    <property type="entry name" value="LRR_14"/>
    <property type="match status" value="1"/>
</dbReference>
<dbReference type="SMART" id="SM00364">
    <property type="entry name" value="LRR_BAC"/>
    <property type="match status" value="6"/>
</dbReference>
<dbReference type="PROSITE" id="PS51450">
    <property type="entry name" value="LRR"/>
    <property type="match status" value="2"/>
</dbReference>
<dbReference type="InterPro" id="IPR055414">
    <property type="entry name" value="LRR_R13L4/SHOC2-like"/>
</dbReference>
<dbReference type="PANTHER" id="PTHR48051">
    <property type="match status" value="1"/>
</dbReference>
<dbReference type="SUPFAM" id="SSF52058">
    <property type="entry name" value="L domain-like"/>
    <property type="match status" value="1"/>
</dbReference>
<dbReference type="AlphaFoldDB" id="A0A0L0FV26"/>
<dbReference type="RefSeq" id="XP_014154318.1">
    <property type="nucleotide sequence ID" value="XM_014298843.1"/>
</dbReference>
<dbReference type="InterPro" id="IPR001611">
    <property type="entry name" value="Leu-rich_rpt"/>
</dbReference>
<dbReference type="InterPro" id="IPR003591">
    <property type="entry name" value="Leu-rich_rpt_typical-subtyp"/>
</dbReference>
<dbReference type="EMBL" id="KQ242154">
    <property type="protein sequence ID" value="KNC80416.1"/>
    <property type="molecule type" value="Genomic_DNA"/>
</dbReference>
<feature type="domain" description="Disease resistance R13L4/SHOC-2-like LRR" evidence="3">
    <location>
        <begin position="191"/>
        <end position="307"/>
    </location>
</feature>
<dbReference type="InterPro" id="IPR032675">
    <property type="entry name" value="LRR_dom_sf"/>
</dbReference>
<dbReference type="Pfam" id="PF13855">
    <property type="entry name" value="LRR_8"/>
    <property type="match status" value="1"/>
</dbReference>
<dbReference type="GeneID" id="25907727"/>
<gene>
    <name evidence="4" type="ORF">SARC_07223</name>
</gene>
<dbReference type="OrthoDB" id="660555at2759"/>
<dbReference type="STRING" id="667725.A0A0L0FV26"/>
<evidence type="ECO:0000256" key="1">
    <source>
        <dbReference type="ARBA" id="ARBA00022614"/>
    </source>
</evidence>
<reference evidence="4 5" key="1">
    <citation type="submission" date="2011-02" db="EMBL/GenBank/DDBJ databases">
        <title>The Genome Sequence of Sphaeroforma arctica JP610.</title>
        <authorList>
            <consortium name="The Broad Institute Genome Sequencing Platform"/>
            <person name="Russ C."/>
            <person name="Cuomo C."/>
            <person name="Young S.K."/>
            <person name="Zeng Q."/>
            <person name="Gargeya S."/>
            <person name="Alvarado L."/>
            <person name="Berlin A."/>
            <person name="Chapman S.B."/>
            <person name="Chen Z."/>
            <person name="Freedman E."/>
            <person name="Gellesch M."/>
            <person name="Goldberg J."/>
            <person name="Griggs A."/>
            <person name="Gujja S."/>
            <person name="Heilman E."/>
            <person name="Heiman D."/>
            <person name="Howarth C."/>
            <person name="Mehta T."/>
            <person name="Neiman D."/>
            <person name="Pearson M."/>
            <person name="Roberts A."/>
            <person name="Saif S."/>
            <person name="Shea T."/>
            <person name="Shenoy N."/>
            <person name="Sisk P."/>
            <person name="Stolte C."/>
            <person name="Sykes S."/>
            <person name="White J."/>
            <person name="Yandava C."/>
            <person name="Burger G."/>
            <person name="Gray M.W."/>
            <person name="Holland P.W.H."/>
            <person name="King N."/>
            <person name="Lang F.B.F."/>
            <person name="Roger A.J."/>
            <person name="Ruiz-Trillo I."/>
            <person name="Haas B."/>
            <person name="Nusbaum C."/>
            <person name="Birren B."/>
        </authorList>
    </citation>
    <scope>NUCLEOTIDE SEQUENCE [LARGE SCALE GENOMIC DNA]</scope>
    <source>
        <strain evidence="4 5">JP610</strain>
    </source>
</reference>
<name>A0A0L0FV26_9EUKA</name>